<feature type="compositionally biased region" description="Basic and acidic residues" evidence="1">
    <location>
        <begin position="79"/>
        <end position="92"/>
    </location>
</feature>
<protein>
    <submittedName>
        <fullName evidence="2">Uncharacterized protein</fullName>
    </submittedName>
</protein>
<accession>A0A5B7INU0</accession>
<feature type="compositionally biased region" description="Basic residues" evidence="1">
    <location>
        <begin position="35"/>
        <end position="54"/>
    </location>
</feature>
<dbReference type="AlphaFoldDB" id="A0A5B7INU0"/>
<keyword evidence="3" id="KW-1185">Reference proteome</keyword>
<dbReference type="EMBL" id="VSRR010062185">
    <property type="protein sequence ID" value="MPC83316.1"/>
    <property type="molecule type" value="Genomic_DNA"/>
</dbReference>
<evidence type="ECO:0000313" key="3">
    <source>
        <dbReference type="Proteomes" id="UP000324222"/>
    </source>
</evidence>
<name>A0A5B7INU0_PORTR</name>
<reference evidence="2 3" key="1">
    <citation type="submission" date="2019-05" db="EMBL/GenBank/DDBJ databases">
        <title>Another draft genome of Portunus trituberculatus and its Hox gene families provides insights of decapod evolution.</title>
        <authorList>
            <person name="Jeong J.-H."/>
            <person name="Song I."/>
            <person name="Kim S."/>
            <person name="Choi T."/>
            <person name="Kim D."/>
            <person name="Ryu S."/>
            <person name="Kim W."/>
        </authorList>
    </citation>
    <scope>NUCLEOTIDE SEQUENCE [LARGE SCALE GENOMIC DNA]</scope>
    <source>
        <tissue evidence="2">Muscle</tissue>
    </source>
</reference>
<feature type="region of interest" description="Disordered" evidence="1">
    <location>
        <begin position="1"/>
        <end position="128"/>
    </location>
</feature>
<sequence length="164" mass="18538">MMKKKIITRTTTRKKKRTARKKGNKAITKEERRERASKRARLPGRRQLRRRQREKLREAESDGGGGGGGGGGGRGGGGEIKDGNERKARGDSGTRQLYNYRAKLTGGARRDSGGQQERKAQGTEMERREMRQKRFALCLFLTVTIFRGHKNHKPGCEEFLLLVV</sequence>
<proteinExistence type="predicted"/>
<organism evidence="2 3">
    <name type="scientific">Portunus trituberculatus</name>
    <name type="common">Swimming crab</name>
    <name type="synonym">Neptunus trituberculatus</name>
    <dbReference type="NCBI Taxonomy" id="210409"/>
    <lineage>
        <taxon>Eukaryota</taxon>
        <taxon>Metazoa</taxon>
        <taxon>Ecdysozoa</taxon>
        <taxon>Arthropoda</taxon>
        <taxon>Crustacea</taxon>
        <taxon>Multicrustacea</taxon>
        <taxon>Malacostraca</taxon>
        <taxon>Eumalacostraca</taxon>
        <taxon>Eucarida</taxon>
        <taxon>Decapoda</taxon>
        <taxon>Pleocyemata</taxon>
        <taxon>Brachyura</taxon>
        <taxon>Eubrachyura</taxon>
        <taxon>Portunoidea</taxon>
        <taxon>Portunidae</taxon>
        <taxon>Portuninae</taxon>
        <taxon>Portunus</taxon>
    </lineage>
</organism>
<feature type="compositionally biased region" description="Basic residues" evidence="1">
    <location>
        <begin position="1"/>
        <end position="24"/>
    </location>
</feature>
<evidence type="ECO:0000256" key="1">
    <source>
        <dbReference type="SAM" id="MobiDB-lite"/>
    </source>
</evidence>
<evidence type="ECO:0000313" key="2">
    <source>
        <dbReference type="EMBL" id="MPC83316.1"/>
    </source>
</evidence>
<feature type="compositionally biased region" description="Gly residues" evidence="1">
    <location>
        <begin position="62"/>
        <end position="78"/>
    </location>
</feature>
<gene>
    <name evidence="2" type="ORF">E2C01_078023</name>
</gene>
<feature type="compositionally biased region" description="Basic and acidic residues" evidence="1">
    <location>
        <begin position="108"/>
        <end position="128"/>
    </location>
</feature>
<comment type="caution">
    <text evidence="2">The sequence shown here is derived from an EMBL/GenBank/DDBJ whole genome shotgun (WGS) entry which is preliminary data.</text>
</comment>
<dbReference type="Proteomes" id="UP000324222">
    <property type="component" value="Unassembled WGS sequence"/>
</dbReference>